<dbReference type="Proteomes" id="UP000542405">
    <property type="component" value="Unassembled WGS sequence"/>
</dbReference>
<feature type="domain" description="Molybdenum cofactor sulfurase middle" evidence="1">
    <location>
        <begin position="3"/>
        <end position="36"/>
    </location>
</feature>
<evidence type="ECO:0000259" key="1">
    <source>
        <dbReference type="Pfam" id="PF03476"/>
    </source>
</evidence>
<evidence type="ECO:0000313" key="3">
    <source>
        <dbReference type="Proteomes" id="UP000542405"/>
    </source>
</evidence>
<reference evidence="2 3" key="1">
    <citation type="submission" date="2020-04" db="EMBL/GenBank/DDBJ databases">
        <title>Achromobacter ruhlandii genome sequencing and assembly.</title>
        <authorList>
            <person name="Martins R.C.R."/>
            <person name="Perdigao-Neto L.V."/>
            <person name="Levin A.S.S."/>
            <person name="Costa S.F."/>
        </authorList>
    </citation>
    <scope>NUCLEOTIDE SEQUENCE [LARGE SCALE GENOMIC DNA]</scope>
    <source>
        <strain evidence="2 3">9035ralo</strain>
    </source>
</reference>
<sequence>MSARILSLHIYPVKSCAGIDLSESPVDRAGLAHDRR</sequence>
<dbReference type="AlphaFoldDB" id="A0A848NLD5"/>
<proteinExistence type="predicted"/>
<dbReference type="SUPFAM" id="SSF141673">
    <property type="entry name" value="MOSC N-terminal domain-like"/>
    <property type="match status" value="1"/>
</dbReference>
<comment type="caution">
    <text evidence="2">The sequence shown here is derived from an EMBL/GenBank/DDBJ whole genome shotgun (WGS) entry which is preliminary data.</text>
</comment>
<gene>
    <name evidence="2" type="ORF">HGQ98_21530</name>
</gene>
<dbReference type="Pfam" id="PF03476">
    <property type="entry name" value="MOSC_N"/>
    <property type="match status" value="1"/>
</dbReference>
<feature type="non-terminal residue" evidence="2">
    <location>
        <position position="36"/>
    </location>
</feature>
<accession>A0A848NLD5</accession>
<protein>
    <submittedName>
        <fullName evidence="2">MOSC domain-containing protein</fullName>
    </submittedName>
</protein>
<name>A0A848NLD5_9BURK</name>
<evidence type="ECO:0000313" key="2">
    <source>
        <dbReference type="EMBL" id="NMU92216.1"/>
    </source>
</evidence>
<dbReference type="RefSeq" id="WP_169537358.1">
    <property type="nucleotide sequence ID" value="NZ_JABBZE010000323.1"/>
</dbReference>
<dbReference type="EMBL" id="JABBZE010000323">
    <property type="protein sequence ID" value="NMU92216.1"/>
    <property type="molecule type" value="Genomic_DNA"/>
</dbReference>
<dbReference type="InterPro" id="IPR005303">
    <property type="entry name" value="MOCOS_middle"/>
</dbReference>
<organism evidence="2 3">
    <name type="scientific">Achromobacter ruhlandii</name>
    <dbReference type="NCBI Taxonomy" id="72557"/>
    <lineage>
        <taxon>Bacteria</taxon>
        <taxon>Pseudomonadati</taxon>
        <taxon>Pseudomonadota</taxon>
        <taxon>Betaproteobacteria</taxon>
        <taxon>Burkholderiales</taxon>
        <taxon>Alcaligenaceae</taxon>
        <taxon>Achromobacter</taxon>
    </lineage>
</organism>